<dbReference type="InterPro" id="IPR029063">
    <property type="entry name" value="SAM-dependent_MTases_sf"/>
</dbReference>
<keyword evidence="3" id="KW-0949">S-adenosyl-L-methionine</keyword>
<comment type="caution">
    <text evidence="4">The sequence shown here is derived from an EMBL/GenBank/DDBJ whole genome shotgun (WGS) entry which is preliminary data.</text>
</comment>
<evidence type="ECO:0000256" key="3">
    <source>
        <dbReference type="ARBA" id="ARBA00022691"/>
    </source>
</evidence>
<gene>
    <name evidence="4" type="ORF">A4D02_00035</name>
</gene>
<evidence type="ECO:0000313" key="5">
    <source>
        <dbReference type="Proteomes" id="UP000192277"/>
    </source>
</evidence>
<dbReference type="PANTHER" id="PTHR33841">
    <property type="entry name" value="DNA METHYLTRANSFERASE YEEA-RELATED"/>
    <property type="match status" value="1"/>
</dbReference>
<keyword evidence="1" id="KW-0489">Methyltransferase</keyword>
<evidence type="ECO:0000313" key="4">
    <source>
        <dbReference type="EMBL" id="OQP54753.1"/>
    </source>
</evidence>
<protein>
    <recommendedName>
        <fullName evidence="6">Modification methylase NspV</fullName>
    </recommendedName>
</protein>
<dbReference type="RefSeq" id="WP_014222284.1">
    <property type="nucleotide sequence ID" value="NZ_LWBO01000001.1"/>
</dbReference>
<organism evidence="4 5">
    <name type="scientific">Niastella koreensis</name>
    <dbReference type="NCBI Taxonomy" id="354356"/>
    <lineage>
        <taxon>Bacteria</taxon>
        <taxon>Pseudomonadati</taxon>
        <taxon>Bacteroidota</taxon>
        <taxon>Chitinophagia</taxon>
        <taxon>Chitinophagales</taxon>
        <taxon>Chitinophagaceae</taxon>
        <taxon>Niastella</taxon>
    </lineage>
</organism>
<dbReference type="InterPro" id="IPR050953">
    <property type="entry name" value="N4_N6_ade-DNA_methylase"/>
</dbReference>
<dbReference type="SUPFAM" id="SSF53335">
    <property type="entry name" value="S-adenosyl-L-methionine-dependent methyltransferases"/>
    <property type="match status" value="1"/>
</dbReference>
<dbReference type="EMBL" id="LWBO01000001">
    <property type="protein sequence ID" value="OQP54753.1"/>
    <property type="molecule type" value="Genomic_DNA"/>
</dbReference>
<dbReference type="PANTHER" id="PTHR33841:SF5">
    <property type="entry name" value="DNA METHYLASE (MODIFICATION METHYLASE) (METHYLTRANSFERASE)-RELATED"/>
    <property type="match status" value="1"/>
</dbReference>
<dbReference type="Proteomes" id="UP000192277">
    <property type="component" value="Unassembled WGS sequence"/>
</dbReference>
<accession>A0ABX3P4E7</accession>
<dbReference type="Gene3D" id="3.40.50.150">
    <property type="entry name" value="Vaccinia Virus protein VP39"/>
    <property type="match status" value="1"/>
</dbReference>
<sequence>MKFFGANISETVLSFLECEITRGIPLSLANDIIQNACGIIDFIKTEEELHQLSNSLVTHQENDEPDRSEYGDFQTNFELALAAVSLIKNKTVSPDVVVEPTCGVGNFILTALHQFETIQFVHAVEIYKPYIYETQFKILDFFLNSPGRTIPEIIIHHCNVFDFDFSTIANSHQSKQILIIGNPPWITNAKLSTLNSSNLPEKVNFKKHQGLDAITGKGNFDLAENISLMMLNSFRHNNGYLALLVKSSVIKNILYDQRKNNYSIQTIEQYKIDSKKEFNAAVDAALFACKTNSAPEYVCTEYDLYNPQQEQLKFGWLGDKFVSNLDEYIHTCIIDGACQFIWRQGLKHDCSAIMELDKINGHYFNSNNEKVVLEEDLVYGLLKSSDLKSSVINKTRKYTIVTQKKPGQDTSYIETSYPGIFNYLNSNKEKFDARKSSIYKGKPAFSIFGIGDYSFKTYKVAISGLYKTFHFTLITPQNDKSVMLDDTCYFIGFDNVEFAAYSYCLLNSSYAFHFLKSITFKDAKRIFTKDILMRIDMYKLARAAGLETITNEINKLNNEYALKVHLNSWDAFLEELNPTNY</sequence>
<evidence type="ECO:0000256" key="2">
    <source>
        <dbReference type="ARBA" id="ARBA00022679"/>
    </source>
</evidence>
<keyword evidence="2" id="KW-0808">Transferase</keyword>
<evidence type="ECO:0000256" key="1">
    <source>
        <dbReference type="ARBA" id="ARBA00022603"/>
    </source>
</evidence>
<proteinExistence type="predicted"/>
<evidence type="ECO:0008006" key="6">
    <source>
        <dbReference type="Google" id="ProtNLM"/>
    </source>
</evidence>
<name>A0ABX3P4E7_9BACT</name>
<reference evidence="4 5" key="1">
    <citation type="submission" date="2016-04" db="EMBL/GenBank/DDBJ databases">
        <authorList>
            <person name="Chen L."/>
            <person name="Zhuang W."/>
            <person name="Wang G."/>
        </authorList>
    </citation>
    <scope>NUCLEOTIDE SEQUENCE [LARGE SCALE GENOMIC DNA]</scope>
    <source>
        <strain evidence="5">GR20</strain>
    </source>
</reference>
<keyword evidence="5" id="KW-1185">Reference proteome</keyword>